<reference evidence="2" key="1">
    <citation type="journal article" date="2014" name="Int. J. Syst. Evol. Microbiol.">
        <title>Complete genome sequence of Corynebacterium casei LMG S-19264T (=DSM 44701T), isolated from a smear-ripened cheese.</title>
        <authorList>
            <consortium name="US DOE Joint Genome Institute (JGI-PGF)"/>
            <person name="Walter F."/>
            <person name="Albersmeier A."/>
            <person name="Kalinowski J."/>
            <person name="Ruckert C."/>
        </authorList>
    </citation>
    <scope>NUCLEOTIDE SEQUENCE</scope>
    <source>
        <strain evidence="2">JCM 31311</strain>
    </source>
</reference>
<evidence type="ECO:0000313" key="3">
    <source>
        <dbReference type="Proteomes" id="UP000603865"/>
    </source>
</evidence>
<dbReference type="SUPFAM" id="SSF56112">
    <property type="entry name" value="Protein kinase-like (PK-like)"/>
    <property type="match status" value="1"/>
</dbReference>
<dbReference type="AlphaFoldDB" id="A0A918CMW3"/>
<gene>
    <name evidence="2" type="ORF">GCM10008957_47170</name>
</gene>
<dbReference type="InterPro" id="IPR011009">
    <property type="entry name" value="Kinase-like_dom_sf"/>
</dbReference>
<dbReference type="InterPro" id="IPR002575">
    <property type="entry name" value="Aminoglycoside_PTrfase"/>
</dbReference>
<proteinExistence type="predicted"/>
<keyword evidence="3" id="KW-1185">Reference proteome</keyword>
<comment type="caution">
    <text evidence="2">The sequence shown here is derived from an EMBL/GenBank/DDBJ whole genome shotgun (WGS) entry which is preliminary data.</text>
</comment>
<accession>A0A918CMW3</accession>
<dbReference type="Gene3D" id="3.90.1200.10">
    <property type="match status" value="1"/>
</dbReference>
<dbReference type="Proteomes" id="UP000603865">
    <property type="component" value="Unassembled WGS sequence"/>
</dbReference>
<feature type="domain" description="Aminoglycoside phosphotransferase" evidence="1">
    <location>
        <begin position="23"/>
        <end position="170"/>
    </location>
</feature>
<organism evidence="2 3">
    <name type="scientific">Deinococcus ruber</name>
    <dbReference type="NCBI Taxonomy" id="1848197"/>
    <lineage>
        <taxon>Bacteria</taxon>
        <taxon>Thermotogati</taxon>
        <taxon>Deinococcota</taxon>
        <taxon>Deinococci</taxon>
        <taxon>Deinococcales</taxon>
        <taxon>Deinococcaceae</taxon>
        <taxon>Deinococcus</taxon>
    </lineage>
</organism>
<reference evidence="2" key="2">
    <citation type="submission" date="2020-09" db="EMBL/GenBank/DDBJ databases">
        <authorList>
            <person name="Sun Q."/>
            <person name="Ohkuma M."/>
        </authorList>
    </citation>
    <scope>NUCLEOTIDE SEQUENCE</scope>
    <source>
        <strain evidence="2">JCM 31311</strain>
    </source>
</reference>
<evidence type="ECO:0000259" key="1">
    <source>
        <dbReference type="Pfam" id="PF01636"/>
    </source>
</evidence>
<dbReference type="EMBL" id="BMQL01000051">
    <property type="protein sequence ID" value="GGR30991.1"/>
    <property type="molecule type" value="Genomic_DNA"/>
</dbReference>
<sequence length="253" mass="28273">MAVVAPVPSLALNPRVVPPYDEQWVVYPWIAGARYTGAKDEIAASGHLLGQIHACDPAVDFGLKTYITVRPFTADEMRNDAETIMTHVGGHAPEKAVEAQRLLDTRMGQYVSDVLPRVQRLTLPLVSASWDHKAANLVFPTPTSPVLIDPDNAARMPRLYDLAMTALTFHLDLRLHDGPARLLTAEEWQTFLDGYRQQITLTSEECAVWPDLLLCAWMDEAIWQLQDGSEGWGDPRGRQMLLDLLELPHAFLL</sequence>
<dbReference type="Pfam" id="PF01636">
    <property type="entry name" value="APH"/>
    <property type="match status" value="1"/>
</dbReference>
<name>A0A918CMW3_9DEIO</name>
<protein>
    <recommendedName>
        <fullName evidence="1">Aminoglycoside phosphotransferase domain-containing protein</fullName>
    </recommendedName>
</protein>
<evidence type="ECO:0000313" key="2">
    <source>
        <dbReference type="EMBL" id="GGR30991.1"/>
    </source>
</evidence>